<dbReference type="AlphaFoldDB" id="A0A1H5MPB9"/>
<feature type="compositionally biased region" description="Basic and acidic residues" evidence="1">
    <location>
        <begin position="292"/>
        <end position="301"/>
    </location>
</feature>
<dbReference type="EMBL" id="FNUC01000003">
    <property type="protein sequence ID" value="SEE91146.1"/>
    <property type="molecule type" value="Genomic_DNA"/>
</dbReference>
<feature type="region of interest" description="Disordered" evidence="1">
    <location>
        <begin position="267"/>
        <end position="351"/>
    </location>
</feature>
<dbReference type="RefSeq" id="WP_069111639.1">
    <property type="nucleotide sequence ID" value="NZ_FNUC01000003.1"/>
</dbReference>
<name>A0A1H5MPB9_9ACTN</name>
<evidence type="ECO:0000313" key="2">
    <source>
        <dbReference type="EMBL" id="SEE91146.1"/>
    </source>
</evidence>
<organism evidence="2 3">
    <name type="scientific">Jiangella alba</name>
    <dbReference type="NCBI Taxonomy" id="561176"/>
    <lineage>
        <taxon>Bacteria</taxon>
        <taxon>Bacillati</taxon>
        <taxon>Actinomycetota</taxon>
        <taxon>Actinomycetes</taxon>
        <taxon>Jiangellales</taxon>
        <taxon>Jiangellaceae</taxon>
        <taxon>Jiangella</taxon>
    </lineage>
</organism>
<feature type="compositionally biased region" description="Low complexity" evidence="1">
    <location>
        <begin position="232"/>
        <end position="242"/>
    </location>
</feature>
<protein>
    <submittedName>
        <fullName evidence="2">Uncharacterized protein</fullName>
    </submittedName>
</protein>
<gene>
    <name evidence="2" type="ORF">SAMN04488561_3315</name>
</gene>
<accession>A0A1H5MPB9</accession>
<proteinExistence type="predicted"/>
<feature type="compositionally biased region" description="Low complexity" evidence="1">
    <location>
        <begin position="302"/>
        <end position="313"/>
    </location>
</feature>
<dbReference type="Proteomes" id="UP000181980">
    <property type="component" value="Unassembled WGS sequence"/>
</dbReference>
<dbReference type="OrthoDB" id="3624790at2"/>
<evidence type="ECO:0000313" key="3">
    <source>
        <dbReference type="Proteomes" id="UP000181980"/>
    </source>
</evidence>
<feature type="region of interest" description="Disordered" evidence="1">
    <location>
        <begin position="229"/>
        <end position="251"/>
    </location>
</feature>
<sequence length="351" mass="36713">MVVATSAQRYGLPSVRCSVTAKSTGEPCQLYAIPGSTVCHMHGAGAPQVKVAARARALLADVASRDPRPIGDAILDAINTADVVHRYLKERLIGGEDMSAGDLDMLMSTAERVVSMGKAAAITKLVELKVGQIHEDAKRISLALGAVMHILTDHIDGLEPRGDLGLYSSPRNAFLRWAAQSFIDALLAVADNPSTTVARNAVLPFPDAVRLSAEPGVPSYPRSVWPTARALPPGFSSPPGGSRTDPEARRGAPCGCPTCLNNYGPLPPARSEPLTDSAPRPSATSSGVAGARTDDGTEDHAAAAFQSPSSSSAGPRFLTYADLPNVGRVDLSSRNETDAPPTTPPEETHDD</sequence>
<reference evidence="3" key="1">
    <citation type="submission" date="2016-10" db="EMBL/GenBank/DDBJ databases">
        <authorList>
            <person name="Varghese N."/>
            <person name="Submissions S."/>
        </authorList>
    </citation>
    <scope>NUCLEOTIDE SEQUENCE [LARGE SCALE GENOMIC DNA]</scope>
    <source>
        <strain evidence="3">DSM 45237</strain>
    </source>
</reference>
<evidence type="ECO:0000256" key="1">
    <source>
        <dbReference type="SAM" id="MobiDB-lite"/>
    </source>
</evidence>
<keyword evidence="3" id="KW-1185">Reference proteome</keyword>
<dbReference type="STRING" id="561176.SAMN04488561_3315"/>